<evidence type="ECO:0000313" key="2">
    <source>
        <dbReference type="Proteomes" id="UP000190044"/>
    </source>
</evidence>
<dbReference type="EMBL" id="FUYP01000044">
    <property type="protein sequence ID" value="SKB99245.1"/>
    <property type="molecule type" value="Genomic_DNA"/>
</dbReference>
<proteinExistence type="predicted"/>
<protein>
    <recommendedName>
        <fullName evidence="3">DUF1214 domain-containing protein</fullName>
    </recommendedName>
</protein>
<keyword evidence="2" id="KW-1185">Reference proteome</keyword>
<accession>A0A1T5FSU4</accession>
<evidence type="ECO:0008006" key="3">
    <source>
        <dbReference type="Google" id="ProtNLM"/>
    </source>
</evidence>
<dbReference type="Proteomes" id="UP000190044">
    <property type="component" value="Unassembled WGS sequence"/>
</dbReference>
<name>A0A1T5FSU4_9SPHN</name>
<dbReference type="AlphaFoldDB" id="A0A1T5FSU4"/>
<evidence type="ECO:0000313" key="1">
    <source>
        <dbReference type="EMBL" id="SKB99245.1"/>
    </source>
</evidence>
<dbReference type="OrthoDB" id="7796491at2"/>
<sequence>MTNPIDNPGQLAAETDVRAMRLDPRIEPIRARITKYYAIGYGDRLPDECRPHLDALADEFLNNWLFKAAASDSQHPRFVRDFMPAYEWHGAMVPGARTGGDNPDNCYRLAGIEHGSSYRLIGRLAGGKPANISFALANNYGTSQTVEILEDHQLQWGADGTFEITIDESPAAGRANHLMTHPGTKFLFVRDSMMDWAEETPLDLSIERLGEAKAPPIGIDEMFERATKNALNDVFQYFWFQNMLSSQAVNTILPAYPLASAGVGLATQGVSSGHFRLGPDDAAIIDYDPAEAGYAAVELTDWLYRSLDYHTVQSSLTAAQSAIDPDGRIRLVIARRDPGVANWLDTRGQANVLMILRWQAMKAGGRPINVTLKMTTIDRLKSDLPDSTVWVDADERAALIGARIASYQRRITPNVV</sequence>
<gene>
    <name evidence="1" type="ORF">SAMN06295937_104410</name>
</gene>
<reference evidence="2" key="1">
    <citation type="submission" date="2017-02" db="EMBL/GenBank/DDBJ databases">
        <authorList>
            <person name="Varghese N."/>
            <person name="Submissions S."/>
        </authorList>
    </citation>
    <scope>NUCLEOTIDE SEQUENCE [LARGE SCALE GENOMIC DNA]</scope>
    <source>
        <strain evidence="2">R11H</strain>
    </source>
</reference>
<dbReference type="RefSeq" id="WP_079640101.1">
    <property type="nucleotide sequence ID" value="NZ_FUYP01000044.1"/>
</dbReference>
<organism evidence="1 2">
    <name type="scientific">Sphingopyxis flava</name>
    <dbReference type="NCBI Taxonomy" id="1507287"/>
    <lineage>
        <taxon>Bacteria</taxon>
        <taxon>Pseudomonadati</taxon>
        <taxon>Pseudomonadota</taxon>
        <taxon>Alphaproteobacteria</taxon>
        <taxon>Sphingomonadales</taxon>
        <taxon>Sphingomonadaceae</taxon>
        <taxon>Sphingopyxis</taxon>
    </lineage>
</organism>